<name>A0ABN6L5H5_9BACT</name>
<protein>
    <recommendedName>
        <fullName evidence="3">DUF3078 domain-containing protein</fullName>
    </recommendedName>
</protein>
<dbReference type="Pfam" id="PF11276">
    <property type="entry name" value="DUF3078"/>
    <property type="match status" value="1"/>
</dbReference>
<dbReference type="Proteomes" id="UP001354989">
    <property type="component" value="Chromosome"/>
</dbReference>
<reference evidence="1 2" key="1">
    <citation type="submission" date="2021-12" db="EMBL/GenBank/DDBJ databases">
        <title>Genome sequencing of bacteria with rrn-lacking chromosome and rrn-plasmid.</title>
        <authorList>
            <person name="Anda M."/>
            <person name="Iwasaki W."/>
        </authorList>
    </citation>
    <scope>NUCLEOTIDE SEQUENCE [LARGE SCALE GENOMIC DNA]</scope>
    <source>
        <strain evidence="1 2">NBRC 101262</strain>
    </source>
</reference>
<evidence type="ECO:0000313" key="1">
    <source>
        <dbReference type="EMBL" id="BDC98394.1"/>
    </source>
</evidence>
<dbReference type="EMBL" id="AP025292">
    <property type="protein sequence ID" value="BDC98394.1"/>
    <property type="molecule type" value="Genomic_DNA"/>
</dbReference>
<organism evidence="1 2">
    <name type="scientific">Persicobacter psychrovividus</name>
    <dbReference type="NCBI Taxonomy" id="387638"/>
    <lineage>
        <taxon>Bacteria</taxon>
        <taxon>Pseudomonadati</taxon>
        <taxon>Bacteroidota</taxon>
        <taxon>Cytophagia</taxon>
        <taxon>Cytophagales</taxon>
        <taxon>Persicobacteraceae</taxon>
        <taxon>Persicobacter</taxon>
    </lineage>
</organism>
<dbReference type="InterPro" id="IPR021428">
    <property type="entry name" value="DUF3078"/>
</dbReference>
<gene>
    <name evidence="1" type="ORF">PEPS_06750</name>
</gene>
<accession>A0ABN6L5H5</accession>
<evidence type="ECO:0008006" key="3">
    <source>
        <dbReference type="Google" id="ProtNLM"/>
    </source>
</evidence>
<proteinExistence type="predicted"/>
<keyword evidence="2" id="KW-1185">Reference proteome</keyword>
<sequence length="423" mass="48926">MKSLVNAKLFLIFAFQSKFNIFQMRLILLFLLFLLPLCTIAQSNDTDAEQIEILNFGHKYKARMDSLKQISEQLKYDSLYYLQEPEYVVIAPTRMRDSLKISNVDTLKFFFPPKVLLVDVNHYNDSISVYQASLDTMELRLNPKFMVVPSTAQVEEDNKPQYWTYGGGLRVHIAQVSLSNWNPGGESSLNASTEFRVFANKKRDNMELENRMELRYGVIRNGEKLDKNSDQIWFVSRQSRQVTKSWQLSALEDFRTQFQPGFNSDRKYISNFMAPGNLQLSLGFSYNRIKNLNVLVSPIKGKVTFLLDQELSDEGAFGVEAGKRMRSQLGSGLSVDFKETEIFPNIYYTSNLELFSPFQTFTRVVTNWTNNLRFQVNRYISTSIHSQIVYDHDIDITRDDGSKGPALQMRNEISLVFVLDYSK</sequence>
<evidence type="ECO:0000313" key="2">
    <source>
        <dbReference type="Proteomes" id="UP001354989"/>
    </source>
</evidence>